<protein>
    <submittedName>
        <fullName evidence="3">Chemotaxis regulator-transmits chemoreceptor signals to flagelllar motor components CheY</fullName>
    </submittedName>
</protein>
<dbReference type="HOGENOM" id="CLU_000445_69_15_2"/>
<dbReference type="Proteomes" id="UP000033101">
    <property type="component" value="Chromosome"/>
</dbReference>
<name>A0A0E3SA51_9EURY</name>
<evidence type="ECO:0000313" key="4">
    <source>
        <dbReference type="Proteomes" id="UP000033101"/>
    </source>
</evidence>
<dbReference type="InterPro" id="IPR052048">
    <property type="entry name" value="ST_Response_Regulator"/>
</dbReference>
<dbReference type="InterPro" id="IPR001789">
    <property type="entry name" value="Sig_transdc_resp-reg_receiver"/>
</dbReference>
<gene>
    <name evidence="3" type="ORF">MSHOH_1168</name>
</gene>
<keyword evidence="1" id="KW-0597">Phosphoprotein</keyword>
<dbReference type="PATRIC" id="fig|1434110.4.peg.1453"/>
<feature type="domain" description="Response regulatory" evidence="2">
    <location>
        <begin position="3"/>
        <end position="118"/>
    </location>
</feature>
<evidence type="ECO:0000256" key="1">
    <source>
        <dbReference type="PROSITE-ProRule" id="PRU00169"/>
    </source>
</evidence>
<feature type="modified residue" description="4-aspartylphosphate" evidence="1">
    <location>
        <position position="53"/>
    </location>
</feature>
<dbReference type="PANTHER" id="PTHR43228:SF1">
    <property type="entry name" value="TWO-COMPONENT RESPONSE REGULATOR ARR22"/>
    <property type="match status" value="1"/>
</dbReference>
<dbReference type="PANTHER" id="PTHR43228">
    <property type="entry name" value="TWO-COMPONENT RESPONSE REGULATOR"/>
    <property type="match status" value="1"/>
</dbReference>
<keyword evidence="4" id="KW-1185">Reference proteome</keyword>
<dbReference type="SUPFAM" id="SSF52172">
    <property type="entry name" value="CheY-like"/>
    <property type="match status" value="1"/>
</dbReference>
<organism evidence="3 4">
    <name type="scientific">Methanosarcina horonobensis HB-1 = JCM 15518</name>
    <dbReference type="NCBI Taxonomy" id="1434110"/>
    <lineage>
        <taxon>Archaea</taxon>
        <taxon>Methanobacteriati</taxon>
        <taxon>Methanobacteriota</taxon>
        <taxon>Stenosarchaea group</taxon>
        <taxon>Methanomicrobia</taxon>
        <taxon>Methanosarcinales</taxon>
        <taxon>Methanosarcinaceae</taxon>
        <taxon>Methanosarcina</taxon>
    </lineage>
</organism>
<evidence type="ECO:0000313" key="3">
    <source>
        <dbReference type="EMBL" id="AKB77651.1"/>
    </source>
</evidence>
<accession>A0A0E3SA51</accession>
<dbReference type="SMART" id="SM00448">
    <property type="entry name" value="REC"/>
    <property type="match status" value="1"/>
</dbReference>
<keyword evidence="3" id="KW-0675">Receptor</keyword>
<dbReference type="EMBL" id="CP009516">
    <property type="protein sequence ID" value="AKB77651.1"/>
    <property type="molecule type" value="Genomic_DNA"/>
</dbReference>
<dbReference type="Gene3D" id="3.40.50.2300">
    <property type="match status" value="1"/>
</dbReference>
<dbReference type="GeneID" id="24830337"/>
<dbReference type="GO" id="GO:0000160">
    <property type="term" value="P:phosphorelay signal transduction system"/>
    <property type="evidence" value="ECO:0007669"/>
    <property type="project" value="InterPro"/>
</dbReference>
<dbReference type="OrthoDB" id="2830at2157"/>
<dbReference type="InterPro" id="IPR011006">
    <property type="entry name" value="CheY-like_superfamily"/>
</dbReference>
<evidence type="ECO:0000259" key="2">
    <source>
        <dbReference type="PROSITE" id="PS50110"/>
    </source>
</evidence>
<dbReference type="PROSITE" id="PS50110">
    <property type="entry name" value="RESPONSE_REGULATORY"/>
    <property type="match status" value="1"/>
</dbReference>
<dbReference type="STRING" id="1434110.MSHOH_1168"/>
<reference evidence="3 4" key="1">
    <citation type="submission" date="2014-07" db="EMBL/GenBank/DDBJ databases">
        <title>Methanogenic archaea and the global carbon cycle.</title>
        <authorList>
            <person name="Henriksen J.R."/>
            <person name="Luke J."/>
            <person name="Reinhart S."/>
            <person name="Benedict M.N."/>
            <person name="Youngblut N.D."/>
            <person name="Metcalf M.E."/>
            <person name="Whitaker R.J."/>
            <person name="Metcalf W.W."/>
        </authorList>
    </citation>
    <scope>NUCLEOTIDE SEQUENCE [LARGE SCALE GENOMIC DNA]</scope>
    <source>
        <strain evidence="3 4">HB-1</strain>
    </source>
</reference>
<dbReference type="RefSeq" id="WP_048138161.1">
    <property type="nucleotide sequence ID" value="NZ_CP009516.1"/>
</dbReference>
<sequence>MTRVMIVDDTEFMRMVIRDTLIKHGYEVVAEAADGEEAIQTYLKIKPDLVLMDITMPNMSGEEALKKLLFMDPKAKVLMCSSLGQQAVITESLKIGAVGFIVKPFEPDEMVAVMRKITAK</sequence>
<dbReference type="AlphaFoldDB" id="A0A0E3SA51"/>
<dbReference type="KEGG" id="mhor:MSHOH_1168"/>
<dbReference type="Pfam" id="PF00072">
    <property type="entry name" value="Response_reg"/>
    <property type="match status" value="1"/>
</dbReference>
<proteinExistence type="predicted"/>